<dbReference type="RefSeq" id="WP_133626771.1">
    <property type="nucleotide sequence ID" value="NZ_SOAZ01000001.1"/>
</dbReference>
<feature type="transmembrane region" description="Helical" evidence="1">
    <location>
        <begin position="7"/>
        <end position="26"/>
    </location>
</feature>
<keyword evidence="3" id="KW-1185">Reference proteome</keyword>
<dbReference type="InterPro" id="IPR051200">
    <property type="entry name" value="Host-pathogen_enzymatic-act"/>
</dbReference>
<name>A0A4R7KXG6_9CLOT</name>
<dbReference type="SUPFAM" id="SSF50974">
    <property type="entry name" value="Nitrous oxide reductase, N-terminal domain"/>
    <property type="match status" value="1"/>
</dbReference>
<dbReference type="Proteomes" id="UP000295325">
    <property type="component" value="Unassembled WGS sequence"/>
</dbReference>
<evidence type="ECO:0000313" key="3">
    <source>
        <dbReference type="Proteomes" id="UP000295325"/>
    </source>
</evidence>
<reference evidence="2 3" key="1">
    <citation type="submission" date="2019-03" db="EMBL/GenBank/DDBJ databases">
        <title>Genomic Encyclopedia of Type Strains, Phase IV (KMG-IV): sequencing the most valuable type-strain genomes for metagenomic binning, comparative biology and taxonomic classification.</title>
        <authorList>
            <person name="Goeker M."/>
        </authorList>
    </citation>
    <scope>NUCLEOTIDE SEQUENCE [LARGE SCALE GENOMIC DNA]</scope>
    <source>
        <strain evidence="2 3">DSM 24455</strain>
    </source>
</reference>
<dbReference type="NCBIfam" id="TIGR02276">
    <property type="entry name" value="beta_rpt_yvtn"/>
    <property type="match status" value="2"/>
</dbReference>
<dbReference type="PANTHER" id="PTHR47197">
    <property type="entry name" value="PROTEIN NIRF"/>
    <property type="match status" value="1"/>
</dbReference>
<keyword evidence="1" id="KW-0472">Membrane</keyword>
<evidence type="ECO:0000313" key="2">
    <source>
        <dbReference type="EMBL" id="TDT63646.1"/>
    </source>
</evidence>
<keyword evidence="1" id="KW-0812">Transmembrane</keyword>
<dbReference type="AlphaFoldDB" id="A0A4R7KXG6"/>
<dbReference type="Gene3D" id="2.130.10.10">
    <property type="entry name" value="YVTN repeat-like/Quinoprotein amine dehydrogenase"/>
    <property type="match status" value="2"/>
</dbReference>
<dbReference type="OrthoDB" id="55891at2"/>
<comment type="caution">
    <text evidence="2">The sequence shown here is derived from an EMBL/GenBank/DDBJ whole genome shotgun (WGS) entry which is preliminary data.</text>
</comment>
<dbReference type="EMBL" id="SOAZ01000001">
    <property type="protein sequence ID" value="TDT63646.1"/>
    <property type="molecule type" value="Genomic_DNA"/>
</dbReference>
<accession>A0A4R7KXG6</accession>
<keyword evidence="1" id="KW-1133">Transmembrane helix</keyword>
<dbReference type="Pfam" id="PF10282">
    <property type="entry name" value="Lactonase"/>
    <property type="match status" value="1"/>
</dbReference>
<dbReference type="InterPro" id="IPR015943">
    <property type="entry name" value="WD40/YVTN_repeat-like_dom_sf"/>
</dbReference>
<protein>
    <submittedName>
        <fullName evidence="2">YVTN family beta-propeller protein</fullName>
    </submittedName>
</protein>
<dbReference type="InterPro" id="IPR011045">
    <property type="entry name" value="N2O_reductase_N"/>
</dbReference>
<dbReference type="PANTHER" id="PTHR47197:SF3">
    <property type="entry name" value="DIHYDRO-HEME D1 DEHYDROGENASE"/>
    <property type="match status" value="1"/>
</dbReference>
<dbReference type="InterPro" id="IPR011964">
    <property type="entry name" value="YVTN_b-propeller_repeat"/>
</dbReference>
<dbReference type="InterPro" id="IPR019405">
    <property type="entry name" value="Lactonase_7-beta_prop"/>
</dbReference>
<sequence length="317" mass="34648">MIKERKPLISIIIGLTILSAVVVGLLNETWHFYRKKYYAFVPNAGDGTIAVIDTEKHEIVKRINIGTAASDGIAVTKNGKFIYAGNVEGGEVFVINTSTGEEVARIKTGLNVHGIDITPDDKYVYVTSGDLKEGVQYNYISIIETKSNKIVGQITSDWKSPSHIDFSKDGKLAYVSNVISNEVAIVDTQTREILKKIPVGRIPNETEPSVDGKRLYVANVGDGTLSIIDTNSYDIIGGIEAGRGIHGIAVTKDDKYVWTANRTSKDVSVIDVEKGKVVKSIKLGGTPNHVSIVPNTNISLCFKFGIRRYSGNRYVKL</sequence>
<evidence type="ECO:0000256" key="1">
    <source>
        <dbReference type="SAM" id="Phobius"/>
    </source>
</evidence>
<proteinExistence type="predicted"/>
<gene>
    <name evidence="2" type="ORF">EDD71_10173</name>
</gene>
<organism evidence="2 3">
    <name type="scientific">Fonticella tunisiensis</name>
    <dbReference type="NCBI Taxonomy" id="1096341"/>
    <lineage>
        <taxon>Bacteria</taxon>
        <taxon>Bacillati</taxon>
        <taxon>Bacillota</taxon>
        <taxon>Clostridia</taxon>
        <taxon>Eubacteriales</taxon>
        <taxon>Clostridiaceae</taxon>
        <taxon>Fonticella</taxon>
    </lineage>
</organism>